<dbReference type="Gene3D" id="1.10.510.10">
    <property type="entry name" value="Transferase(Phosphotransferase) domain 1"/>
    <property type="match status" value="1"/>
</dbReference>
<dbReference type="Gramene" id="ONK76813">
    <property type="protein sequence ID" value="ONK76813"/>
    <property type="gene ID" value="A4U43_C02F100"/>
</dbReference>
<organism evidence="2 3">
    <name type="scientific">Asparagus officinalis</name>
    <name type="common">Garden asparagus</name>
    <dbReference type="NCBI Taxonomy" id="4686"/>
    <lineage>
        <taxon>Eukaryota</taxon>
        <taxon>Viridiplantae</taxon>
        <taxon>Streptophyta</taxon>
        <taxon>Embryophyta</taxon>
        <taxon>Tracheophyta</taxon>
        <taxon>Spermatophyta</taxon>
        <taxon>Magnoliopsida</taxon>
        <taxon>Liliopsida</taxon>
        <taxon>Asparagales</taxon>
        <taxon>Asparagaceae</taxon>
        <taxon>Asparagoideae</taxon>
        <taxon>Asparagus</taxon>
    </lineage>
</organism>
<feature type="domain" description="Protein kinase" evidence="1">
    <location>
        <begin position="1"/>
        <end position="129"/>
    </location>
</feature>
<gene>
    <name evidence="2" type="ORF">A4U43_C02F100</name>
</gene>
<dbReference type="PROSITE" id="PS50011">
    <property type="entry name" value="PROTEIN_KINASE_DOM"/>
    <property type="match status" value="1"/>
</dbReference>
<dbReference type="InterPro" id="IPR011009">
    <property type="entry name" value="Kinase-like_dom_sf"/>
</dbReference>
<proteinExistence type="predicted"/>
<protein>
    <recommendedName>
        <fullName evidence="1">Protein kinase domain-containing protein</fullName>
    </recommendedName>
</protein>
<keyword evidence="3" id="KW-1185">Reference proteome</keyword>
<dbReference type="InterPro" id="IPR051564">
    <property type="entry name" value="LRR_receptor-like_kinase"/>
</dbReference>
<evidence type="ECO:0000313" key="3">
    <source>
        <dbReference type="Proteomes" id="UP000243459"/>
    </source>
</evidence>
<evidence type="ECO:0000313" key="2">
    <source>
        <dbReference type="EMBL" id="ONK76813.1"/>
    </source>
</evidence>
<dbReference type="PANTHER" id="PTHR48055:SF55">
    <property type="entry name" value="PROTEIN KINASE DOMAIN-CONTAINING PROTEIN"/>
    <property type="match status" value="1"/>
</dbReference>
<dbReference type="EMBL" id="CM007382">
    <property type="protein sequence ID" value="ONK76813.1"/>
    <property type="molecule type" value="Genomic_DNA"/>
</dbReference>
<dbReference type="SUPFAM" id="SSF56112">
    <property type="entry name" value="Protein kinase-like (PK-like)"/>
    <property type="match status" value="1"/>
</dbReference>
<dbReference type="OMA" id="MSHRVNI"/>
<name>A0A5P1FGH1_ASPOF</name>
<sequence length="129" mass="14882">MVYEYMPNGNLDTWLHPVEADRCPQMKRLTFAERLNIAMDVASTLEYLHHHCYRCIVHCYLKPSNVLLDNDMIARVGDFGLSRSLPEVIGDCSEDQLISFRIKESVGYLAPGKPFPNAFRNLNQHTFHL</sequence>
<dbReference type="Pfam" id="PF07714">
    <property type="entry name" value="PK_Tyr_Ser-Thr"/>
    <property type="match status" value="1"/>
</dbReference>
<dbReference type="Proteomes" id="UP000243459">
    <property type="component" value="Chromosome 2"/>
</dbReference>
<dbReference type="GO" id="GO:0016020">
    <property type="term" value="C:membrane"/>
    <property type="evidence" value="ECO:0007669"/>
    <property type="project" value="TreeGrafter"/>
</dbReference>
<dbReference type="PANTHER" id="PTHR48055">
    <property type="entry name" value="LEUCINE-RICH REPEAT RECEPTOR PROTEIN KINASE EMS1"/>
    <property type="match status" value="1"/>
</dbReference>
<dbReference type="InterPro" id="IPR000719">
    <property type="entry name" value="Prot_kinase_dom"/>
</dbReference>
<evidence type="ECO:0000259" key="1">
    <source>
        <dbReference type="PROSITE" id="PS50011"/>
    </source>
</evidence>
<dbReference type="GO" id="GO:0005524">
    <property type="term" value="F:ATP binding"/>
    <property type="evidence" value="ECO:0007669"/>
    <property type="project" value="InterPro"/>
</dbReference>
<dbReference type="GO" id="GO:0004672">
    <property type="term" value="F:protein kinase activity"/>
    <property type="evidence" value="ECO:0007669"/>
    <property type="project" value="InterPro"/>
</dbReference>
<accession>A0A5P1FGH1</accession>
<reference evidence="3" key="1">
    <citation type="journal article" date="2017" name="Nat. Commun.">
        <title>The asparagus genome sheds light on the origin and evolution of a young Y chromosome.</title>
        <authorList>
            <person name="Harkess A."/>
            <person name="Zhou J."/>
            <person name="Xu C."/>
            <person name="Bowers J.E."/>
            <person name="Van der Hulst R."/>
            <person name="Ayyampalayam S."/>
            <person name="Mercati F."/>
            <person name="Riccardi P."/>
            <person name="McKain M.R."/>
            <person name="Kakrana A."/>
            <person name="Tang H."/>
            <person name="Ray J."/>
            <person name="Groenendijk J."/>
            <person name="Arikit S."/>
            <person name="Mathioni S.M."/>
            <person name="Nakano M."/>
            <person name="Shan H."/>
            <person name="Telgmann-Rauber A."/>
            <person name="Kanno A."/>
            <person name="Yue Z."/>
            <person name="Chen H."/>
            <person name="Li W."/>
            <person name="Chen Y."/>
            <person name="Xu X."/>
            <person name="Zhang Y."/>
            <person name="Luo S."/>
            <person name="Chen H."/>
            <person name="Gao J."/>
            <person name="Mao Z."/>
            <person name="Pires J.C."/>
            <person name="Luo M."/>
            <person name="Kudrna D."/>
            <person name="Wing R.A."/>
            <person name="Meyers B.C."/>
            <person name="Yi K."/>
            <person name="Kong H."/>
            <person name="Lavrijsen P."/>
            <person name="Sunseri F."/>
            <person name="Falavigna A."/>
            <person name="Ye Y."/>
            <person name="Leebens-Mack J.H."/>
            <person name="Chen G."/>
        </authorList>
    </citation>
    <scope>NUCLEOTIDE SEQUENCE [LARGE SCALE GENOMIC DNA]</scope>
    <source>
        <strain evidence="3">cv. DH0086</strain>
    </source>
</reference>
<dbReference type="InterPro" id="IPR001245">
    <property type="entry name" value="Ser-Thr/Tyr_kinase_cat_dom"/>
</dbReference>
<dbReference type="AlphaFoldDB" id="A0A5P1FGH1"/>